<gene>
    <name evidence="1" type="ORF">EV656_10692</name>
</gene>
<sequence>MPDTGSAEPAPLPVQVAHVTSRRARLRVETPLDAAAMQALAQRLATAPGVERILARPMTGSVIVETRLPAADVLAEMEAAHLIRRQPPVARPPVRQTVQLGLAQADFQIRKGTEAALDLKTAIALLLLVAALMQLARGRIAGPATTLALGALSLLNAPQGGDTA</sequence>
<dbReference type="EMBL" id="SLXL01000006">
    <property type="protein sequence ID" value="TCP22506.1"/>
    <property type="molecule type" value="Genomic_DNA"/>
</dbReference>
<dbReference type="AlphaFoldDB" id="A0A4V2SL97"/>
<accession>A0A4V2SL97</accession>
<reference evidence="1 2" key="1">
    <citation type="submission" date="2019-03" db="EMBL/GenBank/DDBJ databases">
        <title>Genomic Encyclopedia of Type Strains, Phase IV (KMG-IV): sequencing the most valuable type-strain genomes for metagenomic binning, comparative biology and taxonomic classification.</title>
        <authorList>
            <person name="Goeker M."/>
        </authorList>
    </citation>
    <scope>NUCLEOTIDE SEQUENCE [LARGE SCALE GENOMIC DNA]</scope>
    <source>
        <strain evidence="1 2">DSM 2781</strain>
    </source>
</reference>
<evidence type="ECO:0000313" key="2">
    <source>
        <dbReference type="Proteomes" id="UP000295733"/>
    </source>
</evidence>
<keyword evidence="2" id="KW-1185">Reference proteome</keyword>
<evidence type="ECO:0000313" key="1">
    <source>
        <dbReference type="EMBL" id="TCP22506.1"/>
    </source>
</evidence>
<dbReference type="RefSeq" id="WP_132603273.1">
    <property type="nucleotide sequence ID" value="NZ_NRRP01000015.1"/>
</dbReference>
<proteinExistence type="predicted"/>
<name>A0A4V2SL97_RHOAD</name>
<protein>
    <submittedName>
        <fullName evidence="1">Uncharacterized protein</fullName>
    </submittedName>
</protein>
<dbReference type="OrthoDB" id="7866756at2"/>
<comment type="caution">
    <text evidence="1">The sequence shown here is derived from an EMBL/GenBank/DDBJ whole genome shotgun (WGS) entry which is preliminary data.</text>
</comment>
<dbReference type="Proteomes" id="UP000295733">
    <property type="component" value="Unassembled WGS sequence"/>
</dbReference>
<organism evidence="1 2">
    <name type="scientific">Rhodovulum adriaticum</name>
    <name type="common">Rhodopseudomonas adriatica</name>
    <dbReference type="NCBI Taxonomy" id="35804"/>
    <lineage>
        <taxon>Bacteria</taxon>
        <taxon>Pseudomonadati</taxon>
        <taxon>Pseudomonadota</taxon>
        <taxon>Alphaproteobacteria</taxon>
        <taxon>Rhodobacterales</taxon>
        <taxon>Paracoccaceae</taxon>
        <taxon>Rhodovulum</taxon>
    </lineage>
</organism>